<proteinExistence type="predicted"/>
<dbReference type="InterPro" id="IPR051691">
    <property type="entry name" value="Metab_Enz_Cyan_OpOx_G3PDH"/>
</dbReference>
<evidence type="ECO:0000256" key="1">
    <source>
        <dbReference type="ARBA" id="ARBA00023002"/>
    </source>
</evidence>
<dbReference type="PRINTS" id="PR00368">
    <property type="entry name" value="FADPNR"/>
</dbReference>
<dbReference type="PRINTS" id="PR00469">
    <property type="entry name" value="PNDRDTASEII"/>
</dbReference>
<dbReference type="PANTHER" id="PTHR42949:SF3">
    <property type="entry name" value="ANAEROBIC GLYCEROL-3-PHOSPHATE DEHYDROGENASE SUBUNIT B"/>
    <property type="match status" value="1"/>
</dbReference>
<reference evidence="2" key="1">
    <citation type="submission" date="2020-04" db="EMBL/GenBank/DDBJ databases">
        <authorList>
            <person name="Zhang T."/>
        </authorList>
    </citation>
    <scope>NUCLEOTIDE SEQUENCE</scope>
    <source>
        <strain evidence="2">HKST-UBA02</strain>
    </source>
</reference>
<dbReference type="PROSITE" id="PS51257">
    <property type="entry name" value="PROKAR_LIPOPROTEIN"/>
    <property type="match status" value="1"/>
</dbReference>
<reference evidence="2" key="2">
    <citation type="journal article" date="2021" name="Microbiome">
        <title>Successional dynamics and alternative stable states in a saline activated sludge microbial community over 9 years.</title>
        <authorList>
            <person name="Wang Y."/>
            <person name="Ye J."/>
            <person name="Ju F."/>
            <person name="Liu L."/>
            <person name="Boyd J.A."/>
            <person name="Deng Y."/>
            <person name="Parks D.H."/>
            <person name="Jiang X."/>
            <person name="Yin X."/>
            <person name="Woodcroft B.J."/>
            <person name="Tyson G.W."/>
            <person name="Hugenholtz P."/>
            <person name="Polz M.F."/>
            <person name="Zhang T."/>
        </authorList>
    </citation>
    <scope>NUCLEOTIDE SEQUENCE</scope>
    <source>
        <strain evidence="2">HKST-UBA02</strain>
    </source>
</reference>
<dbReference type="InterPro" id="IPR023856">
    <property type="entry name" value="Bdr"/>
</dbReference>
<gene>
    <name evidence="2" type="ORF">KDA27_27885</name>
</gene>
<evidence type="ECO:0000313" key="3">
    <source>
        <dbReference type="Proteomes" id="UP000739538"/>
    </source>
</evidence>
<evidence type="ECO:0000313" key="2">
    <source>
        <dbReference type="EMBL" id="MCA9759649.1"/>
    </source>
</evidence>
<dbReference type="NCBIfam" id="TIGR04018">
    <property type="entry name" value="Bthiol_YpdA"/>
    <property type="match status" value="1"/>
</dbReference>
<keyword evidence="1" id="KW-0560">Oxidoreductase</keyword>
<dbReference type="Gene3D" id="3.50.50.60">
    <property type="entry name" value="FAD/NAD(P)-binding domain"/>
    <property type="match status" value="2"/>
</dbReference>
<organism evidence="2 3">
    <name type="scientific">Eiseniibacteriota bacterium</name>
    <dbReference type="NCBI Taxonomy" id="2212470"/>
    <lineage>
        <taxon>Bacteria</taxon>
        <taxon>Candidatus Eiseniibacteriota</taxon>
    </lineage>
</organism>
<dbReference type="Pfam" id="PF13738">
    <property type="entry name" value="Pyr_redox_3"/>
    <property type="match status" value="1"/>
</dbReference>
<protein>
    <submittedName>
        <fullName evidence="2">YpdA family putative bacillithiol disulfide reductase</fullName>
    </submittedName>
</protein>
<sequence>MTRETLIVGAGPIGLACAISAKRRGIDPLVIDTGAIAQSIVGYPIGMVFFTTPELLEIGGHPLVCVGQKPSREEALKYYRGVARAEELRVLTYTKLLSVQSTPDGPVAAVQDERSEYEIPCDRVVLATGYFERPRRLGVDGEDLPHVRHYFDEAHRHWGRSVVVVGGGNSAAEAALELFRAGAKVTLVHRRSEVKRTVKYWVRPDLANRIAAGEIDAYMDTTVERFVPEGLVLRTSGDDDGGPVELHADRVFVLVGFLPDQDLYRRIGIELHPETGVPALDPDTFETNVPGVHMVGSITRGFALSDVFIENGRFDGEKVFGGRR</sequence>
<dbReference type="Proteomes" id="UP000739538">
    <property type="component" value="Unassembled WGS sequence"/>
</dbReference>
<accession>A0A956SHH5</accession>
<dbReference type="InterPro" id="IPR036188">
    <property type="entry name" value="FAD/NAD-bd_sf"/>
</dbReference>
<name>A0A956SHH5_UNCEI</name>
<dbReference type="PANTHER" id="PTHR42949">
    <property type="entry name" value="ANAEROBIC GLYCEROL-3-PHOSPHATE DEHYDROGENASE SUBUNIT B"/>
    <property type="match status" value="1"/>
</dbReference>
<dbReference type="AlphaFoldDB" id="A0A956SHH5"/>
<comment type="caution">
    <text evidence="2">The sequence shown here is derived from an EMBL/GenBank/DDBJ whole genome shotgun (WGS) entry which is preliminary data.</text>
</comment>
<dbReference type="GO" id="GO:0016491">
    <property type="term" value="F:oxidoreductase activity"/>
    <property type="evidence" value="ECO:0007669"/>
    <property type="project" value="UniProtKB-KW"/>
</dbReference>
<dbReference type="EMBL" id="JAGQHS010000424">
    <property type="protein sequence ID" value="MCA9759649.1"/>
    <property type="molecule type" value="Genomic_DNA"/>
</dbReference>
<dbReference type="SUPFAM" id="SSF51905">
    <property type="entry name" value="FAD/NAD(P)-binding domain"/>
    <property type="match status" value="1"/>
</dbReference>